<sequence length="181" mass="21212">MEKKRTLPLDEKIRILSRIILDIVEKDNLKRASRIKLTRNQFLILRILYRAELDKIGDLADVLNISKPAVSKNIHFLVQKRLIKREEIEGNRRSLGVSLLQKGRDIVERYLSTSEKKIKSVLEGFSDDERESLNRLLDKYICLTLEQERDFSLFCLQCGGEYEGECPISEHRLGCYFQIKQ</sequence>
<feature type="domain" description="HTH marR-type" evidence="1">
    <location>
        <begin position="6"/>
        <end position="142"/>
    </location>
</feature>
<dbReference type="Gene3D" id="1.10.10.10">
    <property type="entry name" value="Winged helix-like DNA-binding domain superfamily/Winged helix DNA-binding domain"/>
    <property type="match status" value="1"/>
</dbReference>
<organism evidence="2">
    <name type="scientific">Caldithrix abyssi</name>
    <dbReference type="NCBI Taxonomy" id="187145"/>
    <lineage>
        <taxon>Bacteria</taxon>
        <taxon>Pseudomonadati</taxon>
        <taxon>Calditrichota</taxon>
        <taxon>Calditrichia</taxon>
        <taxon>Calditrichales</taxon>
        <taxon>Calditrichaceae</taxon>
        <taxon>Caldithrix</taxon>
    </lineage>
</organism>
<dbReference type="EMBL" id="DRQG01000090">
    <property type="protein sequence ID" value="HGY55966.1"/>
    <property type="molecule type" value="Genomic_DNA"/>
</dbReference>
<dbReference type="GO" id="GO:0003700">
    <property type="term" value="F:DNA-binding transcription factor activity"/>
    <property type="evidence" value="ECO:0007669"/>
    <property type="project" value="InterPro"/>
</dbReference>
<dbReference type="GO" id="GO:0006950">
    <property type="term" value="P:response to stress"/>
    <property type="evidence" value="ECO:0007669"/>
    <property type="project" value="TreeGrafter"/>
</dbReference>
<dbReference type="PRINTS" id="PR00598">
    <property type="entry name" value="HTHMARR"/>
</dbReference>
<dbReference type="Proteomes" id="UP000885779">
    <property type="component" value="Unassembled WGS sequence"/>
</dbReference>
<accession>A0A7V4WW11</accession>
<dbReference type="AlphaFoldDB" id="A0A7V4WW11"/>
<name>A0A7V4WW11_CALAY</name>
<dbReference type="PANTHER" id="PTHR33164:SF99">
    <property type="entry name" value="MARR FAMILY REGULATORY PROTEIN"/>
    <property type="match status" value="1"/>
</dbReference>
<protein>
    <submittedName>
        <fullName evidence="2">MarR family transcriptional regulator</fullName>
    </submittedName>
</protein>
<dbReference type="InterPro" id="IPR036388">
    <property type="entry name" value="WH-like_DNA-bd_sf"/>
</dbReference>
<dbReference type="InterPro" id="IPR000835">
    <property type="entry name" value="HTH_MarR-typ"/>
</dbReference>
<dbReference type="SUPFAM" id="SSF46785">
    <property type="entry name" value="Winged helix' DNA-binding domain"/>
    <property type="match status" value="1"/>
</dbReference>
<dbReference type="InterPro" id="IPR039422">
    <property type="entry name" value="MarR/SlyA-like"/>
</dbReference>
<dbReference type="PANTHER" id="PTHR33164">
    <property type="entry name" value="TRANSCRIPTIONAL REGULATOR, MARR FAMILY"/>
    <property type="match status" value="1"/>
</dbReference>
<comment type="caution">
    <text evidence="2">The sequence shown here is derived from an EMBL/GenBank/DDBJ whole genome shotgun (WGS) entry which is preliminary data.</text>
</comment>
<evidence type="ECO:0000259" key="1">
    <source>
        <dbReference type="PROSITE" id="PS50995"/>
    </source>
</evidence>
<dbReference type="SMART" id="SM00347">
    <property type="entry name" value="HTH_MARR"/>
    <property type="match status" value="1"/>
</dbReference>
<gene>
    <name evidence="2" type="ORF">ENK44_09705</name>
</gene>
<proteinExistence type="predicted"/>
<evidence type="ECO:0000313" key="2">
    <source>
        <dbReference type="EMBL" id="HGY55966.1"/>
    </source>
</evidence>
<dbReference type="InterPro" id="IPR036390">
    <property type="entry name" value="WH_DNA-bd_sf"/>
</dbReference>
<dbReference type="PROSITE" id="PS50995">
    <property type="entry name" value="HTH_MARR_2"/>
    <property type="match status" value="1"/>
</dbReference>
<reference evidence="2" key="1">
    <citation type="journal article" date="2020" name="mSystems">
        <title>Genome- and Community-Level Interaction Insights into Carbon Utilization and Element Cycling Functions of Hydrothermarchaeota in Hydrothermal Sediment.</title>
        <authorList>
            <person name="Zhou Z."/>
            <person name="Liu Y."/>
            <person name="Xu W."/>
            <person name="Pan J."/>
            <person name="Luo Z.H."/>
            <person name="Li M."/>
        </authorList>
    </citation>
    <scope>NUCLEOTIDE SEQUENCE [LARGE SCALE GENOMIC DNA]</scope>
    <source>
        <strain evidence="2">HyVt-577</strain>
    </source>
</reference>
<dbReference type="Pfam" id="PF12802">
    <property type="entry name" value="MarR_2"/>
    <property type="match status" value="1"/>
</dbReference>